<protein>
    <submittedName>
        <fullName evidence="2">Methylmalonyl-CoA mutase</fullName>
        <ecNumber evidence="2">5.4.99.2</ecNumber>
    </submittedName>
</protein>
<feature type="compositionally biased region" description="Low complexity" evidence="1">
    <location>
        <begin position="326"/>
        <end position="358"/>
    </location>
</feature>
<feature type="compositionally biased region" description="Low complexity" evidence="1">
    <location>
        <begin position="31"/>
        <end position="44"/>
    </location>
</feature>
<name>A0A6J4KZT4_9ACTN</name>
<feature type="compositionally biased region" description="Basic and acidic residues" evidence="1">
    <location>
        <begin position="359"/>
        <end position="368"/>
    </location>
</feature>
<proteinExistence type="predicted"/>
<evidence type="ECO:0000256" key="1">
    <source>
        <dbReference type="SAM" id="MobiDB-lite"/>
    </source>
</evidence>
<feature type="region of interest" description="Disordered" evidence="1">
    <location>
        <begin position="262"/>
        <end position="507"/>
    </location>
</feature>
<sequence length="507" mass="52442">DGPDRVGHALRAGLLRRGPRRLRPGDGPGGARRLPVHPGHLPGHVHLPGLDDAAVRRLRDRSGVQRPLPGADRARHHRSQRRLRPAHPDGDGLRRTAGRRRGGQGRGGHRLPGRHAGAVRLHPAGAGVDVDDHQRPGGGAAAALPAGRGGAGRRPRVPHRHHPERRAEGVHRPRHLHLPAQAVAAAGQRHLRLLRRAPAALEHHLHLGLPHGRGGGHAGAGGRLHPHRRHRLRGGGAGGGAGRGRFRAPAVVLLRLPDHGLGGGGEVPGGAADLGVGDAGALRRPGPEVDDAALPHPDRRRAAHRAAAGGEPGPGHRPGAGRGAGRHPVAAHQLLRRGAGPAQRQGGPAGAADPAGAGPRDRPDQDRRPLRRLLRGGVADRRPGGGDPAADGRGRRPGRSRPGHRGGLPEAGDRAVGLRHRAADRLGRAGGGGSEPLRRRRGRALRAAPGGPSDRGRPGRAAGPAARRAGRVGGGRGAEAAAARRRGHGERAGPDEARAGRPGHRRL</sequence>
<feature type="region of interest" description="Disordered" evidence="1">
    <location>
        <begin position="1"/>
        <end position="44"/>
    </location>
</feature>
<feature type="compositionally biased region" description="Gly residues" evidence="1">
    <location>
        <begin position="310"/>
        <end position="323"/>
    </location>
</feature>
<dbReference type="AlphaFoldDB" id="A0A6J4KZT4"/>
<feature type="compositionally biased region" description="Low complexity" evidence="1">
    <location>
        <begin position="269"/>
        <end position="282"/>
    </location>
</feature>
<feature type="compositionally biased region" description="Basic residues" evidence="1">
    <location>
        <begin position="96"/>
        <end position="113"/>
    </location>
</feature>
<accession>A0A6J4KZT4</accession>
<feature type="compositionally biased region" description="Basic residues" evidence="1">
    <location>
        <begin position="395"/>
        <end position="404"/>
    </location>
</feature>
<feature type="compositionally biased region" description="Basic and acidic residues" evidence="1">
    <location>
        <begin position="489"/>
        <end position="499"/>
    </location>
</feature>
<organism evidence="2">
    <name type="scientific">uncultured Friedmanniella sp</name>
    <dbReference type="NCBI Taxonomy" id="335381"/>
    <lineage>
        <taxon>Bacteria</taxon>
        <taxon>Bacillati</taxon>
        <taxon>Actinomycetota</taxon>
        <taxon>Actinomycetes</taxon>
        <taxon>Propionibacteriales</taxon>
        <taxon>Nocardioidaceae</taxon>
        <taxon>Friedmanniella</taxon>
        <taxon>environmental samples</taxon>
    </lineage>
</organism>
<feature type="compositionally biased region" description="Basic residues" evidence="1">
    <location>
        <begin position="151"/>
        <end position="164"/>
    </location>
</feature>
<feature type="compositionally biased region" description="Basic and acidic residues" evidence="1">
    <location>
        <begin position="378"/>
        <end position="394"/>
    </location>
</feature>
<reference evidence="2" key="1">
    <citation type="submission" date="2020-02" db="EMBL/GenBank/DDBJ databases">
        <authorList>
            <person name="Meier V. D."/>
        </authorList>
    </citation>
    <scope>NUCLEOTIDE SEQUENCE</scope>
    <source>
        <strain evidence="2">AVDCRST_MAG61</strain>
    </source>
</reference>
<evidence type="ECO:0000313" key="2">
    <source>
        <dbReference type="EMBL" id="CAA9315622.1"/>
    </source>
</evidence>
<feature type="compositionally biased region" description="Basic residues" evidence="1">
    <location>
        <begin position="74"/>
        <end position="85"/>
    </location>
</feature>
<feature type="non-terminal residue" evidence="2">
    <location>
        <position position="507"/>
    </location>
</feature>
<dbReference type="GO" id="GO:0004494">
    <property type="term" value="F:methylmalonyl-CoA mutase activity"/>
    <property type="evidence" value="ECO:0007669"/>
    <property type="project" value="UniProtKB-EC"/>
</dbReference>
<feature type="region of interest" description="Disordered" evidence="1">
    <location>
        <begin position="61"/>
        <end position="171"/>
    </location>
</feature>
<dbReference type="EMBL" id="CADCTT010000262">
    <property type="protein sequence ID" value="CAA9315622.1"/>
    <property type="molecule type" value="Genomic_DNA"/>
</dbReference>
<keyword evidence="2" id="KW-0413">Isomerase</keyword>
<dbReference type="EC" id="5.4.99.2" evidence="2"/>
<feature type="non-terminal residue" evidence="2">
    <location>
        <position position="1"/>
    </location>
</feature>
<gene>
    <name evidence="2" type="ORF">AVDCRST_MAG61-2484</name>
</gene>